<protein>
    <recommendedName>
        <fullName evidence="4">MIT domain-containing protein</fullName>
    </recommendedName>
</protein>
<dbReference type="Proteomes" id="UP001190700">
    <property type="component" value="Unassembled WGS sequence"/>
</dbReference>
<gene>
    <name evidence="2" type="ORF">CYMTET_32267</name>
</gene>
<comment type="caution">
    <text evidence="2">The sequence shown here is derived from an EMBL/GenBank/DDBJ whole genome shotgun (WGS) entry which is preliminary data.</text>
</comment>
<dbReference type="EMBL" id="LGRX02019324">
    <property type="protein sequence ID" value="KAK3258701.1"/>
    <property type="molecule type" value="Genomic_DNA"/>
</dbReference>
<keyword evidence="3" id="KW-1185">Reference proteome</keyword>
<name>A0AAE0FF71_9CHLO</name>
<evidence type="ECO:0008006" key="4">
    <source>
        <dbReference type="Google" id="ProtNLM"/>
    </source>
</evidence>
<feature type="compositionally biased region" description="Polar residues" evidence="1">
    <location>
        <begin position="119"/>
        <end position="133"/>
    </location>
</feature>
<sequence length="207" mass="22094">MENSINWLFKRKPERSQDSCPQADVASTSTSSKNKNALLYEFHALAKDVGRRATEYDAAGSAREAILHYAKGLEVLQEALSLPSASSPEASKAVAEMRGWRSSFKERVHTLEKWLGTTARSNSHVSAKSTSPSPAGGHAATPASGRAAAASASSSKPSSQQATTHSAAPSSTDSEYHHLIEEEILDKSLGDLHFGSMEVEADIQAQL</sequence>
<dbReference type="InterPro" id="IPR036181">
    <property type="entry name" value="MIT_dom_sf"/>
</dbReference>
<proteinExistence type="predicted"/>
<dbReference type="SUPFAM" id="SSF116846">
    <property type="entry name" value="MIT domain"/>
    <property type="match status" value="1"/>
</dbReference>
<evidence type="ECO:0000256" key="1">
    <source>
        <dbReference type="SAM" id="MobiDB-lite"/>
    </source>
</evidence>
<evidence type="ECO:0000313" key="2">
    <source>
        <dbReference type="EMBL" id="KAK3258701.1"/>
    </source>
</evidence>
<feature type="region of interest" description="Disordered" evidence="1">
    <location>
        <begin position="119"/>
        <end position="179"/>
    </location>
</feature>
<accession>A0AAE0FF71</accession>
<feature type="compositionally biased region" description="Polar residues" evidence="1">
    <location>
        <begin position="164"/>
        <end position="173"/>
    </location>
</feature>
<dbReference type="AlphaFoldDB" id="A0AAE0FF71"/>
<organism evidence="2 3">
    <name type="scientific">Cymbomonas tetramitiformis</name>
    <dbReference type="NCBI Taxonomy" id="36881"/>
    <lineage>
        <taxon>Eukaryota</taxon>
        <taxon>Viridiplantae</taxon>
        <taxon>Chlorophyta</taxon>
        <taxon>Pyramimonadophyceae</taxon>
        <taxon>Pyramimonadales</taxon>
        <taxon>Pyramimonadaceae</taxon>
        <taxon>Cymbomonas</taxon>
    </lineage>
</organism>
<dbReference type="Gene3D" id="1.20.58.80">
    <property type="entry name" value="Phosphotransferase system, lactose/cellobiose-type IIA subunit"/>
    <property type="match status" value="1"/>
</dbReference>
<reference evidence="2 3" key="1">
    <citation type="journal article" date="2015" name="Genome Biol. Evol.">
        <title>Comparative Genomics of a Bacterivorous Green Alga Reveals Evolutionary Causalities and Consequences of Phago-Mixotrophic Mode of Nutrition.</title>
        <authorList>
            <person name="Burns J.A."/>
            <person name="Paasch A."/>
            <person name="Narechania A."/>
            <person name="Kim E."/>
        </authorList>
    </citation>
    <scope>NUCLEOTIDE SEQUENCE [LARGE SCALE GENOMIC DNA]</scope>
    <source>
        <strain evidence="2 3">PLY_AMNH</strain>
    </source>
</reference>
<feature type="compositionally biased region" description="Low complexity" evidence="1">
    <location>
        <begin position="139"/>
        <end position="163"/>
    </location>
</feature>
<feature type="region of interest" description="Disordered" evidence="1">
    <location>
        <begin position="1"/>
        <end position="31"/>
    </location>
</feature>
<evidence type="ECO:0000313" key="3">
    <source>
        <dbReference type="Proteomes" id="UP001190700"/>
    </source>
</evidence>